<organism evidence="3 4">
    <name type="scientific">Phaedon cochleariae</name>
    <name type="common">Mustard beetle</name>
    <dbReference type="NCBI Taxonomy" id="80249"/>
    <lineage>
        <taxon>Eukaryota</taxon>
        <taxon>Metazoa</taxon>
        <taxon>Ecdysozoa</taxon>
        <taxon>Arthropoda</taxon>
        <taxon>Hexapoda</taxon>
        <taxon>Insecta</taxon>
        <taxon>Pterygota</taxon>
        <taxon>Neoptera</taxon>
        <taxon>Endopterygota</taxon>
        <taxon>Coleoptera</taxon>
        <taxon>Polyphaga</taxon>
        <taxon>Cucujiformia</taxon>
        <taxon>Chrysomeloidea</taxon>
        <taxon>Chrysomelidae</taxon>
        <taxon>Chrysomelinae</taxon>
        <taxon>Chrysomelini</taxon>
        <taxon>Phaedon</taxon>
    </lineage>
</organism>
<evidence type="ECO:0008006" key="5">
    <source>
        <dbReference type="Google" id="ProtNLM"/>
    </source>
</evidence>
<dbReference type="AlphaFoldDB" id="A0A9N9SI68"/>
<keyword evidence="2" id="KW-0812">Transmembrane</keyword>
<evidence type="ECO:0000313" key="3">
    <source>
        <dbReference type="EMBL" id="CAG9824285.1"/>
    </source>
</evidence>
<dbReference type="InterPro" id="IPR013761">
    <property type="entry name" value="SAM/pointed_sf"/>
</dbReference>
<feature type="non-terminal residue" evidence="3">
    <location>
        <position position="247"/>
    </location>
</feature>
<evidence type="ECO:0000313" key="4">
    <source>
        <dbReference type="Proteomes" id="UP001153737"/>
    </source>
</evidence>
<dbReference type="Proteomes" id="UP001153737">
    <property type="component" value="Chromosome 8"/>
</dbReference>
<feature type="transmembrane region" description="Helical" evidence="2">
    <location>
        <begin position="220"/>
        <end position="239"/>
    </location>
</feature>
<sequence>MSTSSAANSDYIYDSAALDQSQDGEDRIYTLIGEPTDSMAVAASDDDVAGYLRGWGLANYIETFRTNDVTLHSLPFLKDDVVKELISSIWHRAQFLFHWAKWKASMHSAPTYLPSPNMEPSKSMENTDERTSELMHHDSSHQDTRNVLLKLLNETNDGEALLAEEKTRGCLSSKGRSTLCKLIIRRELQGNPTERISGTDFWPQIPIVVKIVELRCTPEIIILCFSFITFILNKLFNVFSINKFYLG</sequence>
<keyword evidence="2" id="KW-1133">Transmembrane helix</keyword>
<dbReference type="Gene3D" id="1.10.150.50">
    <property type="entry name" value="Transcription Factor, Ets-1"/>
    <property type="match status" value="1"/>
</dbReference>
<name>A0A9N9SI68_PHACE</name>
<dbReference type="EMBL" id="OU896714">
    <property type="protein sequence ID" value="CAG9824285.1"/>
    <property type="molecule type" value="Genomic_DNA"/>
</dbReference>
<reference evidence="3" key="1">
    <citation type="submission" date="2022-01" db="EMBL/GenBank/DDBJ databases">
        <authorList>
            <person name="King R."/>
        </authorList>
    </citation>
    <scope>NUCLEOTIDE SEQUENCE</scope>
</reference>
<accession>A0A9N9SI68</accession>
<keyword evidence="4" id="KW-1185">Reference proteome</keyword>
<proteinExistence type="predicted"/>
<feature type="region of interest" description="Disordered" evidence="1">
    <location>
        <begin position="113"/>
        <end position="132"/>
    </location>
</feature>
<protein>
    <recommendedName>
        <fullName evidence="5">SAM domain-containing protein</fullName>
    </recommendedName>
</protein>
<gene>
    <name evidence="3" type="ORF">PHAECO_LOCUS11874</name>
</gene>
<evidence type="ECO:0000256" key="1">
    <source>
        <dbReference type="SAM" id="MobiDB-lite"/>
    </source>
</evidence>
<dbReference type="OrthoDB" id="3598281at2759"/>
<dbReference type="SUPFAM" id="SSF47769">
    <property type="entry name" value="SAM/Pointed domain"/>
    <property type="match status" value="1"/>
</dbReference>
<keyword evidence="2" id="KW-0472">Membrane</keyword>
<evidence type="ECO:0000256" key="2">
    <source>
        <dbReference type="SAM" id="Phobius"/>
    </source>
</evidence>
<reference evidence="3" key="2">
    <citation type="submission" date="2022-10" db="EMBL/GenBank/DDBJ databases">
        <authorList>
            <consortium name="ENA_rothamsted_submissions"/>
            <consortium name="culmorum"/>
            <person name="King R."/>
        </authorList>
    </citation>
    <scope>NUCLEOTIDE SEQUENCE</scope>
</reference>